<dbReference type="AlphaFoldDB" id="A0AAD6A9U8"/>
<keyword evidence="2" id="KW-1185">Reference proteome</keyword>
<dbReference type="Proteomes" id="UP001219934">
    <property type="component" value="Unassembled WGS sequence"/>
</dbReference>
<evidence type="ECO:0008006" key="3">
    <source>
        <dbReference type="Google" id="ProtNLM"/>
    </source>
</evidence>
<gene>
    <name evidence="1" type="ORF">JOQ06_014243</name>
</gene>
<protein>
    <recommendedName>
        <fullName evidence="3">Transposase</fullName>
    </recommendedName>
</protein>
<evidence type="ECO:0000313" key="2">
    <source>
        <dbReference type="Proteomes" id="UP001219934"/>
    </source>
</evidence>
<accession>A0AAD6A9U8</accession>
<reference evidence="1" key="1">
    <citation type="submission" date="2022-11" db="EMBL/GenBank/DDBJ databases">
        <title>Chromosome-level genome of Pogonophryne albipinna.</title>
        <authorList>
            <person name="Jo E."/>
        </authorList>
    </citation>
    <scope>NUCLEOTIDE SEQUENCE</scope>
    <source>
        <strain evidence="1">SGF0006</strain>
        <tissue evidence="1">Muscle</tissue>
    </source>
</reference>
<sequence length="138" mass="15418">MGINQQSIALGLGLHTRSGPVGYDDHEKAPEGALLKKNMKGRLKFDNEHLDDSEKAWEKVVWSDETNIEIFGISSTHRVWRKRNADYNPRTPSPRQHGGGNILLWGCFSAKGTGPLPCIEERMDGAMHRNILSDSLLP</sequence>
<dbReference type="Gene3D" id="3.30.420.10">
    <property type="entry name" value="Ribonuclease H-like superfamily/Ribonuclease H"/>
    <property type="match status" value="1"/>
</dbReference>
<comment type="caution">
    <text evidence="1">The sequence shown here is derived from an EMBL/GenBank/DDBJ whole genome shotgun (WGS) entry which is preliminary data.</text>
</comment>
<dbReference type="GO" id="GO:0003676">
    <property type="term" value="F:nucleic acid binding"/>
    <property type="evidence" value="ECO:0007669"/>
    <property type="project" value="InterPro"/>
</dbReference>
<organism evidence="1 2">
    <name type="scientific">Pogonophryne albipinna</name>
    <dbReference type="NCBI Taxonomy" id="1090488"/>
    <lineage>
        <taxon>Eukaryota</taxon>
        <taxon>Metazoa</taxon>
        <taxon>Chordata</taxon>
        <taxon>Craniata</taxon>
        <taxon>Vertebrata</taxon>
        <taxon>Euteleostomi</taxon>
        <taxon>Actinopterygii</taxon>
        <taxon>Neopterygii</taxon>
        <taxon>Teleostei</taxon>
        <taxon>Neoteleostei</taxon>
        <taxon>Acanthomorphata</taxon>
        <taxon>Eupercaria</taxon>
        <taxon>Perciformes</taxon>
        <taxon>Notothenioidei</taxon>
        <taxon>Pogonophryne</taxon>
    </lineage>
</organism>
<name>A0AAD6A9U8_9TELE</name>
<evidence type="ECO:0000313" key="1">
    <source>
        <dbReference type="EMBL" id="KAJ4920896.1"/>
    </source>
</evidence>
<dbReference type="EMBL" id="JAPTMU010000160">
    <property type="protein sequence ID" value="KAJ4920896.1"/>
    <property type="molecule type" value="Genomic_DNA"/>
</dbReference>
<dbReference type="InterPro" id="IPR036397">
    <property type="entry name" value="RNaseH_sf"/>
</dbReference>
<proteinExistence type="predicted"/>